<comment type="caution">
    <text evidence="2">The sequence shown here is derived from an EMBL/GenBank/DDBJ whole genome shotgun (WGS) entry which is preliminary data.</text>
</comment>
<organism evidence="2 3">
    <name type="scientific">Ferrovibrio xuzhouensis</name>
    <dbReference type="NCBI Taxonomy" id="1576914"/>
    <lineage>
        <taxon>Bacteria</taxon>
        <taxon>Pseudomonadati</taxon>
        <taxon>Pseudomonadota</taxon>
        <taxon>Alphaproteobacteria</taxon>
        <taxon>Rhodospirillales</taxon>
        <taxon>Rhodospirillaceae</taxon>
        <taxon>Ferrovibrio</taxon>
    </lineage>
</organism>
<keyword evidence="1" id="KW-0812">Transmembrane</keyword>
<keyword evidence="1" id="KW-0472">Membrane</keyword>
<protein>
    <submittedName>
        <fullName evidence="2">Uncharacterized protein</fullName>
    </submittedName>
</protein>
<evidence type="ECO:0000313" key="2">
    <source>
        <dbReference type="EMBL" id="MFC3674933.1"/>
    </source>
</evidence>
<evidence type="ECO:0000313" key="3">
    <source>
        <dbReference type="Proteomes" id="UP001595711"/>
    </source>
</evidence>
<keyword evidence="3" id="KW-1185">Reference proteome</keyword>
<keyword evidence="1" id="KW-1133">Transmembrane helix</keyword>
<reference evidence="3" key="1">
    <citation type="journal article" date="2019" name="Int. J. Syst. Evol. Microbiol.">
        <title>The Global Catalogue of Microorganisms (GCM) 10K type strain sequencing project: providing services to taxonomists for standard genome sequencing and annotation.</title>
        <authorList>
            <consortium name="The Broad Institute Genomics Platform"/>
            <consortium name="The Broad Institute Genome Sequencing Center for Infectious Disease"/>
            <person name="Wu L."/>
            <person name="Ma J."/>
        </authorList>
    </citation>
    <scope>NUCLEOTIDE SEQUENCE [LARGE SCALE GENOMIC DNA]</scope>
    <source>
        <strain evidence="3">KCTC 42182</strain>
    </source>
</reference>
<feature type="transmembrane region" description="Helical" evidence="1">
    <location>
        <begin position="38"/>
        <end position="58"/>
    </location>
</feature>
<dbReference type="Proteomes" id="UP001595711">
    <property type="component" value="Unassembled WGS sequence"/>
</dbReference>
<gene>
    <name evidence="2" type="ORF">ACFOOQ_05205</name>
</gene>
<accession>A0ABV7VCY9</accession>
<name>A0ABV7VCY9_9PROT</name>
<dbReference type="RefSeq" id="WP_379722541.1">
    <property type="nucleotide sequence ID" value="NZ_JBHRYJ010000001.1"/>
</dbReference>
<dbReference type="EMBL" id="JBHRYJ010000001">
    <property type="protein sequence ID" value="MFC3674933.1"/>
    <property type="molecule type" value="Genomic_DNA"/>
</dbReference>
<proteinExistence type="predicted"/>
<sequence>MSQIEEAAAQAAEIPAATAPTPAAGVSPRMSWVILRRLVLWTITWICVVGLILVWVTGCTQRNVELPDNSGEGSDLMLKSPCACQQIDFNSRGYKWVS</sequence>
<evidence type="ECO:0000256" key="1">
    <source>
        <dbReference type="SAM" id="Phobius"/>
    </source>
</evidence>